<feature type="region of interest" description="Disordered" evidence="1">
    <location>
        <begin position="64"/>
        <end position="86"/>
    </location>
</feature>
<protein>
    <submittedName>
        <fullName evidence="2">Uncharacterized protein</fullName>
    </submittedName>
</protein>
<dbReference type="AlphaFoldDB" id="J3M7Y7"/>
<sequence length="86" mass="8583">MATRVGCQTQAPAMPPAAVAAERAGGGGREARALLPPPRRGQIKEQIVKDLAAAVSRIFSGLARSDKSGAGAGAGGVPVSDDTDDE</sequence>
<dbReference type="Proteomes" id="UP000006038">
    <property type="component" value="Chromosome 5"/>
</dbReference>
<name>J3M7Y7_ORYBR</name>
<dbReference type="PANTHER" id="PTHR37721:SF1">
    <property type="entry name" value="OS05G0464200 PROTEIN"/>
    <property type="match status" value="1"/>
</dbReference>
<dbReference type="EnsemblPlants" id="OB05G27110.1">
    <property type="protein sequence ID" value="OB05G27110.1"/>
    <property type="gene ID" value="OB05G27110"/>
</dbReference>
<evidence type="ECO:0000256" key="1">
    <source>
        <dbReference type="SAM" id="MobiDB-lite"/>
    </source>
</evidence>
<evidence type="ECO:0000313" key="2">
    <source>
        <dbReference type="EnsemblPlants" id="OB05G27110.1"/>
    </source>
</evidence>
<evidence type="ECO:0000313" key="3">
    <source>
        <dbReference type="Proteomes" id="UP000006038"/>
    </source>
</evidence>
<reference evidence="2" key="2">
    <citation type="submission" date="2013-04" db="UniProtKB">
        <authorList>
            <consortium name="EnsemblPlants"/>
        </authorList>
    </citation>
    <scope>IDENTIFICATION</scope>
</reference>
<keyword evidence="3" id="KW-1185">Reference proteome</keyword>
<accession>J3M7Y7</accession>
<dbReference type="Gramene" id="OB05G27110.1">
    <property type="protein sequence ID" value="OB05G27110.1"/>
    <property type="gene ID" value="OB05G27110"/>
</dbReference>
<dbReference type="PANTHER" id="PTHR37721">
    <property type="entry name" value="OS05G0464200 PROTEIN"/>
    <property type="match status" value="1"/>
</dbReference>
<dbReference type="eggNOG" id="ENOG502R3W2">
    <property type="taxonomic scope" value="Eukaryota"/>
</dbReference>
<dbReference type="HOGENOM" id="CLU_2546203_0_0_1"/>
<reference evidence="2" key="1">
    <citation type="journal article" date="2013" name="Nat. Commun.">
        <title>Whole-genome sequencing of Oryza brachyantha reveals mechanisms underlying Oryza genome evolution.</title>
        <authorList>
            <person name="Chen J."/>
            <person name="Huang Q."/>
            <person name="Gao D."/>
            <person name="Wang J."/>
            <person name="Lang Y."/>
            <person name="Liu T."/>
            <person name="Li B."/>
            <person name="Bai Z."/>
            <person name="Luis Goicoechea J."/>
            <person name="Liang C."/>
            <person name="Chen C."/>
            <person name="Zhang W."/>
            <person name="Sun S."/>
            <person name="Liao Y."/>
            <person name="Zhang X."/>
            <person name="Yang L."/>
            <person name="Song C."/>
            <person name="Wang M."/>
            <person name="Shi J."/>
            <person name="Liu G."/>
            <person name="Liu J."/>
            <person name="Zhou H."/>
            <person name="Zhou W."/>
            <person name="Yu Q."/>
            <person name="An N."/>
            <person name="Chen Y."/>
            <person name="Cai Q."/>
            <person name="Wang B."/>
            <person name="Liu B."/>
            <person name="Min J."/>
            <person name="Huang Y."/>
            <person name="Wu H."/>
            <person name="Li Z."/>
            <person name="Zhang Y."/>
            <person name="Yin Y."/>
            <person name="Song W."/>
            <person name="Jiang J."/>
            <person name="Jackson S.A."/>
            <person name="Wing R.A."/>
            <person name="Wang J."/>
            <person name="Chen M."/>
        </authorList>
    </citation>
    <scope>NUCLEOTIDE SEQUENCE [LARGE SCALE GENOMIC DNA]</scope>
    <source>
        <strain evidence="2">cv. IRGC 101232</strain>
    </source>
</reference>
<proteinExistence type="predicted"/>
<dbReference type="OMA" id="MATRVGC"/>
<organism evidence="2">
    <name type="scientific">Oryza brachyantha</name>
    <name type="common">malo sina</name>
    <dbReference type="NCBI Taxonomy" id="4533"/>
    <lineage>
        <taxon>Eukaryota</taxon>
        <taxon>Viridiplantae</taxon>
        <taxon>Streptophyta</taxon>
        <taxon>Embryophyta</taxon>
        <taxon>Tracheophyta</taxon>
        <taxon>Spermatophyta</taxon>
        <taxon>Magnoliopsida</taxon>
        <taxon>Liliopsida</taxon>
        <taxon>Poales</taxon>
        <taxon>Poaceae</taxon>
        <taxon>BOP clade</taxon>
        <taxon>Oryzoideae</taxon>
        <taxon>Oryzeae</taxon>
        <taxon>Oryzinae</taxon>
        <taxon>Oryza</taxon>
    </lineage>
</organism>